<dbReference type="InterPro" id="IPR006675">
    <property type="entry name" value="HDIG_dom"/>
</dbReference>
<keyword evidence="3" id="KW-1185">Reference proteome</keyword>
<organism evidence="2 3">
    <name type="scientific">Dethiobacter alkaliphilus AHT 1</name>
    <dbReference type="NCBI Taxonomy" id="555088"/>
    <lineage>
        <taxon>Bacteria</taxon>
        <taxon>Bacillati</taxon>
        <taxon>Bacillota</taxon>
        <taxon>Dethiobacteria</taxon>
        <taxon>Dethiobacterales</taxon>
        <taxon>Dethiobacteraceae</taxon>
        <taxon>Dethiobacter</taxon>
    </lineage>
</organism>
<feature type="domain" description="HD/PDEase" evidence="1">
    <location>
        <begin position="29"/>
        <end position="147"/>
    </location>
</feature>
<dbReference type="InterPro" id="IPR003607">
    <property type="entry name" value="HD/PDEase_dom"/>
</dbReference>
<evidence type="ECO:0000313" key="2">
    <source>
        <dbReference type="EMBL" id="EEG79061.1"/>
    </source>
</evidence>
<sequence>MDRVQKLTADPDYRRYLCVTAQYETERPFCRHDFNHLLDVARIAWILCLQRSIDIGQPVVYAAALLHDIGRFAQYEDKAVDHAAESARLAEPLLIKHGFAAAEISTILPAITAHRLPPEQVEDPFSAVLAEADDLSRRCFDCTAQKGCYKFDRMATAKGIRY</sequence>
<accession>C0GCX6</accession>
<dbReference type="Pfam" id="PF01966">
    <property type="entry name" value="HD"/>
    <property type="match status" value="1"/>
</dbReference>
<comment type="caution">
    <text evidence="2">The sequence shown here is derived from an EMBL/GenBank/DDBJ whole genome shotgun (WGS) entry which is preliminary data.</text>
</comment>
<evidence type="ECO:0000313" key="3">
    <source>
        <dbReference type="Proteomes" id="UP000006443"/>
    </source>
</evidence>
<dbReference type="AlphaFoldDB" id="C0GCX6"/>
<reference evidence="2 3" key="1">
    <citation type="submission" date="2009-02" db="EMBL/GenBank/DDBJ databases">
        <title>Sequencing of the draft genome and assembly of Dethiobacter alkaliphilus AHT 1.</title>
        <authorList>
            <consortium name="US DOE Joint Genome Institute (JGI-PGF)"/>
            <person name="Lucas S."/>
            <person name="Copeland A."/>
            <person name="Lapidus A."/>
            <person name="Glavina del Rio T."/>
            <person name="Dalin E."/>
            <person name="Tice H."/>
            <person name="Bruce D."/>
            <person name="Goodwin L."/>
            <person name="Pitluck S."/>
            <person name="Larimer F."/>
            <person name="Land M.L."/>
            <person name="Hauser L."/>
            <person name="Muyzer G."/>
        </authorList>
    </citation>
    <scope>NUCLEOTIDE SEQUENCE [LARGE SCALE GENOMIC DNA]</scope>
    <source>
        <strain evidence="2 3">AHT 1</strain>
    </source>
</reference>
<dbReference type="CDD" id="cd00077">
    <property type="entry name" value="HDc"/>
    <property type="match status" value="1"/>
</dbReference>
<evidence type="ECO:0000259" key="1">
    <source>
        <dbReference type="SMART" id="SM00471"/>
    </source>
</evidence>
<dbReference type="NCBIfam" id="TIGR00277">
    <property type="entry name" value="HDIG"/>
    <property type="match status" value="1"/>
</dbReference>
<dbReference type="RefSeq" id="WP_008514240.1">
    <property type="nucleotide sequence ID" value="NZ_ACJM01000001.1"/>
</dbReference>
<dbReference type="EMBL" id="ACJM01000001">
    <property type="protein sequence ID" value="EEG79061.1"/>
    <property type="molecule type" value="Genomic_DNA"/>
</dbReference>
<protein>
    <submittedName>
        <fullName evidence="2">Metal dependent phosphohydrolase</fullName>
    </submittedName>
</protein>
<dbReference type="OrthoDB" id="1669667at2"/>
<dbReference type="SUPFAM" id="SSF109604">
    <property type="entry name" value="HD-domain/PDEase-like"/>
    <property type="match status" value="1"/>
</dbReference>
<dbReference type="SMART" id="SM00471">
    <property type="entry name" value="HDc"/>
    <property type="match status" value="1"/>
</dbReference>
<dbReference type="GO" id="GO:0016787">
    <property type="term" value="F:hydrolase activity"/>
    <property type="evidence" value="ECO:0007669"/>
    <property type="project" value="UniProtKB-KW"/>
</dbReference>
<name>C0GCX6_DETAL</name>
<gene>
    <name evidence="2" type="ORF">DealDRAFT_0335</name>
</gene>
<dbReference type="Gene3D" id="1.10.3210.10">
    <property type="entry name" value="Hypothetical protein af1432"/>
    <property type="match status" value="1"/>
</dbReference>
<dbReference type="eggNOG" id="COG1418">
    <property type="taxonomic scope" value="Bacteria"/>
</dbReference>
<dbReference type="Proteomes" id="UP000006443">
    <property type="component" value="Unassembled WGS sequence"/>
</dbReference>
<keyword evidence="2" id="KW-0378">Hydrolase</keyword>
<dbReference type="STRING" id="555088.DealDRAFT_0335"/>
<dbReference type="InterPro" id="IPR006674">
    <property type="entry name" value="HD_domain"/>
</dbReference>
<proteinExistence type="predicted"/>